<dbReference type="PANTHER" id="PTHR45615">
    <property type="entry name" value="MYOSIN HEAVY CHAIN, NON-MUSCLE"/>
    <property type="match status" value="1"/>
</dbReference>
<evidence type="ECO:0000256" key="3">
    <source>
        <dbReference type="SAM" id="MobiDB-lite"/>
    </source>
</evidence>
<dbReference type="CDD" id="cd02859">
    <property type="entry name" value="E_set_AMPKbeta_like_N"/>
    <property type="match status" value="1"/>
</dbReference>
<feature type="coiled-coil region" evidence="2">
    <location>
        <begin position="568"/>
        <end position="644"/>
    </location>
</feature>
<sequence length="872" mass="99520">MDESGYCDTMSQHSNNANEDPTITVTVEPVDLVVEKDGSVLLSNLQSALPGAHGLYYYHLGHRKAVKYDGQVAKIVPPSDGWGARSYFVTLAHGCRASLTGFGSYENASKQFERSVSLVQKMFGGVDSANFERRKTSSIKGDGENRARSQPIALVSNQNGETNRAQDTESLSSERLLRLETTIERLTNKLTAKEHQIQLLKEENHDLRSQAETSSVDSRSVVEESTQSSTTDLGEQYNEQVDSSNKLSEENASLRVQIDDLSKELENTRSRLNEAEQSTADSRQKLEWKSTELLQHWNDAKWKIGELEAALGTVNADVAYKNERISQLDSELASVSDKLRESNEKNFELEQTIASKQNEVDQLTQNEVDQMKQNDYRLREMSESQDARNGELVERIRCLEQELAHAHKTQELPVAVECICSQLQQSLAKDEERIRDLEQQLVEKRESYNRLEQDGTSLRQKLEGELEEANQSLNDVRLRTGELEEHLRQNGGSSDEKERVVEQLTEQLQSATKELDECRRALGELESKHAEVNSKREYMEQELCAAKKYLADGAHSAPARKSDSHGDMLELSDELMKVNMRKYELENQVAQMSADLKAARQRADQSVAAQQEIAKNLWVTGERLAEAERELHRLHSELHEAHCLIDQLRHEQTEREDRIAHNVPEAHHLHEELRVTRESMAALAASESEARQKAEWVLGEVTQAWNDAKWRIGEMEAAMAHKQWELDQAKLRVHELEQLLEKLQSFKSKASKVLDGSFLIRKQPYVDRTKWSLSMWDENTPADGDLDYRRIWFDIEAPNARNVYLMGSFVNWECGMMCTATGDGSDRKGVWVDLPRGRYEFRFLVDGEWRTASDFPTCPNDFGSENNWRFVD</sequence>
<dbReference type="Proteomes" id="UP000887566">
    <property type="component" value="Unplaced"/>
</dbReference>
<feature type="compositionally biased region" description="Basic and acidic residues" evidence="3">
    <location>
        <begin position="134"/>
        <end position="147"/>
    </location>
</feature>
<dbReference type="Gene3D" id="2.60.40.10">
    <property type="entry name" value="Immunoglobulins"/>
    <property type="match status" value="1"/>
</dbReference>
<feature type="compositionally biased region" description="Low complexity" evidence="3">
    <location>
        <begin position="212"/>
        <end position="231"/>
    </location>
</feature>
<keyword evidence="6" id="KW-1185">Reference proteome</keyword>
<evidence type="ECO:0000313" key="7">
    <source>
        <dbReference type="WBParaSite" id="PSAMB.scaffold144size73127.g2498.t1"/>
    </source>
</evidence>
<dbReference type="WBParaSite" id="PSAMB.scaffold144size73127.g2498.t1">
    <property type="protein sequence ID" value="PSAMB.scaffold144size73127.g2498.t1"/>
    <property type="gene ID" value="PSAMB.scaffold144size73127.g2498"/>
</dbReference>
<dbReference type="Pfam" id="PF18694">
    <property type="entry name" value="TDP-43_N"/>
    <property type="match status" value="1"/>
</dbReference>
<dbReference type="CDD" id="cd19609">
    <property type="entry name" value="NTD_TDP-43"/>
    <property type="match status" value="1"/>
</dbReference>
<feature type="coiled-coil region" evidence="2">
    <location>
        <begin position="420"/>
        <end position="542"/>
    </location>
</feature>
<reference evidence="7" key="1">
    <citation type="submission" date="2022-11" db="UniProtKB">
        <authorList>
            <consortium name="WormBaseParasite"/>
        </authorList>
    </citation>
    <scope>IDENTIFICATION</scope>
</reference>
<dbReference type="InterPro" id="IPR014756">
    <property type="entry name" value="Ig_E-set"/>
</dbReference>
<feature type="compositionally biased region" description="Polar residues" evidence="3">
    <location>
        <begin position="9"/>
        <end position="22"/>
    </location>
</feature>
<dbReference type="InterPro" id="IPR013783">
    <property type="entry name" value="Ig-like_fold"/>
</dbReference>
<organism evidence="6 7">
    <name type="scientific">Plectus sambesii</name>
    <dbReference type="NCBI Taxonomy" id="2011161"/>
    <lineage>
        <taxon>Eukaryota</taxon>
        <taxon>Metazoa</taxon>
        <taxon>Ecdysozoa</taxon>
        <taxon>Nematoda</taxon>
        <taxon>Chromadorea</taxon>
        <taxon>Plectida</taxon>
        <taxon>Plectina</taxon>
        <taxon>Plectoidea</taxon>
        <taxon>Plectidae</taxon>
        <taxon>Plectus</taxon>
    </lineage>
</organism>
<dbReference type="Pfam" id="PF16561">
    <property type="entry name" value="AMPK1_CBM"/>
    <property type="match status" value="1"/>
</dbReference>
<feature type="coiled-coil region" evidence="2">
    <location>
        <begin position="719"/>
        <end position="746"/>
    </location>
</feature>
<feature type="region of interest" description="Disordered" evidence="3">
    <location>
        <begin position="134"/>
        <end position="171"/>
    </location>
</feature>
<name>A0A914V1Q8_9BILA</name>
<comment type="function">
    <text evidence="1">Non-catalytic subunit of AMP-activated protein kinase (AMPK), an energy sensor protein kinase that plays a key role in regulating cellular energy metabolism. In response to reduction of intracellular ATP levels, AMPK activates energy-producing pathways and inhibits energy-consuming processes: inhibits protein, carbohydrate and lipid biosynthesis, as well as cell growth and proliferation. AMPK acts via direct phosphorylation of metabolic enzymes, and by longer-term effects via phosphorylation of transcription regulators. Also acts as a regulator of cellular polarity by remodeling the actin cytoskeleton; probably by indirectly activating myosin. Beta non-catalytic subunit acts as a scaffold on which the AMPK complex assembles, via its C-terminus that bridges alpha (PRKAA1 or PRKAA2) and gamma subunits (PRKAG1, PRKAG2 or PRKAG3).</text>
</comment>
<feature type="region of interest" description="Disordered" evidence="3">
    <location>
        <begin position="201"/>
        <end position="253"/>
    </location>
</feature>
<evidence type="ECO:0000259" key="4">
    <source>
        <dbReference type="Pfam" id="PF16561"/>
    </source>
</evidence>
<evidence type="ECO:0000256" key="1">
    <source>
        <dbReference type="ARBA" id="ARBA00025180"/>
    </source>
</evidence>
<accession>A0A914V1Q8</accession>
<proteinExistence type="predicted"/>
<dbReference type="PANTHER" id="PTHR45615:SF63">
    <property type="entry name" value="CHROMOSOME UNDETERMINED SCAFFOLD_10, WHOLE GENOME SHOTGUN SEQUENCE"/>
    <property type="match status" value="1"/>
</dbReference>
<keyword evidence="2" id="KW-0175">Coiled coil</keyword>
<dbReference type="InterPro" id="IPR032640">
    <property type="entry name" value="AMPK1_CBM"/>
</dbReference>
<evidence type="ECO:0000259" key="5">
    <source>
        <dbReference type="Pfam" id="PF18694"/>
    </source>
</evidence>
<feature type="coiled-coil region" evidence="2">
    <location>
        <begin position="325"/>
        <end position="366"/>
    </location>
</feature>
<evidence type="ECO:0000256" key="2">
    <source>
        <dbReference type="SAM" id="Coils"/>
    </source>
</evidence>
<dbReference type="SUPFAM" id="SSF81296">
    <property type="entry name" value="E set domains"/>
    <property type="match status" value="1"/>
</dbReference>
<feature type="compositionally biased region" description="Polar residues" evidence="3">
    <location>
        <begin position="237"/>
        <end position="246"/>
    </location>
</feature>
<dbReference type="InterPro" id="IPR041105">
    <property type="entry name" value="TDP-43_N"/>
</dbReference>
<feature type="region of interest" description="Disordered" evidence="3">
    <location>
        <begin position="1"/>
        <end position="22"/>
    </location>
</feature>
<protein>
    <submittedName>
        <fullName evidence="7">AMP-activated protein kinase glycogen-binding domain-containing protein</fullName>
    </submittedName>
</protein>
<dbReference type="AlphaFoldDB" id="A0A914V1Q8"/>
<feature type="compositionally biased region" description="Polar residues" evidence="3">
    <location>
        <begin position="155"/>
        <end position="165"/>
    </location>
</feature>
<feature type="domain" description="AMP-activated protein kinase glycogen-binding" evidence="4">
    <location>
        <begin position="799"/>
        <end position="868"/>
    </location>
</feature>
<evidence type="ECO:0000313" key="6">
    <source>
        <dbReference type="Proteomes" id="UP000887566"/>
    </source>
</evidence>
<feature type="domain" description="TAR DNA-binding protein 43 N-terminal" evidence="5">
    <location>
        <begin position="27"/>
        <end position="90"/>
    </location>
</feature>